<dbReference type="RefSeq" id="WP_088465757.1">
    <property type="nucleotide sequence ID" value="NZ_NIRR01000043.1"/>
</dbReference>
<dbReference type="InterPro" id="IPR011990">
    <property type="entry name" value="TPR-like_helical_dom_sf"/>
</dbReference>
<accession>A0A246FGY7</accession>
<dbReference type="Gene3D" id="1.25.40.10">
    <property type="entry name" value="Tetratricopeptide repeat domain"/>
    <property type="match status" value="1"/>
</dbReference>
<dbReference type="Gene3D" id="1.10.287.130">
    <property type="match status" value="1"/>
</dbReference>
<keyword evidence="4" id="KW-0802">TPR repeat</keyword>
<name>A0A246FGY7_9BACT</name>
<proteinExistence type="predicted"/>
<evidence type="ECO:0000256" key="2">
    <source>
        <dbReference type="ARBA" id="ARBA00012438"/>
    </source>
</evidence>
<dbReference type="PROSITE" id="PS50109">
    <property type="entry name" value="HIS_KIN"/>
    <property type="match status" value="1"/>
</dbReference>
<dbReference type="SUPFAM" id="SSF47384">
    <property type="entry name" value="Homodimeric domain of signal transducing histidine kinase"/>
    <property type="match status" value="1"/>
</dbReference>
<keyword evidence="5" id="KW-0812">Transmembrane</keyword>
<evidence type="ECO:0000313" key="8">
    <source>
        <dbReference type="Proteomes" id="UP000197277"/>
    </source>
</evidence>
<feature type="transmembrane region" description="Helical" evidence="5">
    <location>
        <begin position="395"/>
        <end position="414"/>
    </location>
</feature>
<dbReference type="CDD" id="cd00082">
    <property type="entry name" value="HisKA"/>
    <property type="match status" value="1"/>
</dbReference>
<dbReference type="PANTHER" id="PTHR43065">
    <property type="entry name" value="SENSOR HISTIDINE KINASE"/>
    <property type="match status" value="1"/>
</dbReference>
<organism evidence="7 8">
    <name type="scientific">Hymenobacter amundsenii</name>
    <dbReference type="NCBI Taxonomy" id="2006685"/>
    <lineage>
        <taxon>Bacteria</taxon>
        <taxon>Pseudomonadati</taxon>
        <taxon>Bacteroidota</taxon>
        <taxon>Cytophagia</taxon>
        <taxon>Cytophagales</taxon>
        <taxon>Hymenobacteraceae</taxon>
        <taxon>Hymenobacter</taxon>
    </lineage>
</organism>
<dbReference type="GO" id="GO:0000155">
    <property type="term" value="F:phosphorelay sensor kinase activity"/>
    <property type="evidence" value="ECO:0007669"/>
    <property type="project" value="InterPro"/>
</dbReference>
<dbReference type="OrthoDB" id="9806995at2"/>
<dbReference type="PROSITE" id="PS50005">
    <property type="entry name" value="TPR"/>
    <property type="match status" value="1"/>
</dbReference>
<dbReference type="Pfam" id="PF13424">
    <property type="entry name" value="TPR_12"/>
    <property type="match status" value="1"/>
</dbReference>
<evidence type="ECO:0000259" key="6">
    <source>
        <dbReference type="PROSITE" id="PS50109"/>
    </source>
</evidence>
<evidence type="ECO:0000313" key="7">
    <source>
        <dbReference type="EMBL" id="OWP61781.1"/>
    </source>
</evidence>
<dbReference type="InterPro" id="IPR036097">
    <property type="entry name" value="HisK_dim/P_sf"/>
</dbReference>
<keyword evidence="5" id="KW-1133">Transmembrane helix</keyword>
<dbReference type="SMART" id="SM00028">
    <property type="entry name" value="TPR"/>
    <property type="match status" value="4"/>
</dbReference>
<feature type="repeat" description="TPR" evidence="4">
    <location>
        <begin position="78"/>
        <end position="111"/>
    </location>
</feature>
<dbReference type="InterPro" id="IPR003661">
    <property type="entry name" value="HisK_dim/P_dom"/>
</dbReference>
<dbReference type="PANTHER" id="PTHR43065:SF42">
    <property type="entry name" value="TWO-COMPONENT SENSOR PPRA"/>
    <property type="match status" value="1"/>
</dbReference>
<dbReference type="InterPro" id="IPR019734">
    <property type="entry name" value="TPR_rpt"/>
</dbReference>
<sequence length="701" mass="76965">MVDPLLSLRIWFCIGLALLLGLLPDIAFPAIPAPDTAHINQLNRLAFKLRSSDPRQSRVRFEEAAALAGRLGYESGQAQAWLGLGFYYRKRNEYGPALTFTQRAAGLFEQQHDSLNLIAVGYNLGYIYFGQGNYAQALASAQRGLNRAEVLHNHKWLVLTNAQLGFISTELGEYGQALSYLEQCLALAQRTHDQSGVAQGLRGLGDLYQAQNQWTQAHQYYSEGAALARRLGDRPGQVVQEIYMADMAERQGHPAEALRYGRHAGAELRRLDAVGYLPLLNLVMARAQLHLRHPDSALYYGRPGLEASQASGVKENIRDGSAVLAEASARLGRFADAYRYHRLYAAYRDTLSSRALIRRTAALQYGYELARQQARIGQLTHTTALVRQQNRQQQWLLVVSLVGLGLVTGLSVVLGRNYRAKQRAYELLARQQTELVATQRQLVAAEKWAFVGELSAGIAHELQNPLNFMNRLAAVSNSLLAQETTLVGEPAGSPAADELGQEIMAGLRRNLHEISQHGQRASSIISSMLSHARTGAVLLPANINTLVAKQLQLAYEGRPESAWILADTVPHLVLESALPPVPLLAAELERVLLNLFTNALYALAARVRQAGPGYVPELRVSTQRNGATVEVRVRDNGTGMPPAVRERIFDPFFTTKPLGEGTGLGLSLAHDIITKGHGGSIQVASEEGEFTEFTLALKVDE</sequence>
<reference evidence="7 8" key="1">
    <citation type="submission" date="2017-06" db="EMBL/GenBank/DDBJ databases">
        <title>Hymenobacter amundsenii sp. nov. isolated from regoliths in Antarctica.</title>
        <authorList>
            <person name="Sedlacek I."/>
            <person name="Kralova S."/>
            <person name="Pantucek R."/>
            <person name="Svec P."/>
            <person name="Holochova P."/>
            <person name="Stankova E."/>
            <person name="Vrbovska V."/>
            <person name="Busse H.-J."/>
        </authorList>
    </citation>
    <scope>NUCLEOTIDE SEQUENCE [LARGE SCALE GENOMIC DNA]</scope>
    <source>
        <strain evidence="7 8">CCM 8682</strain>
    </source>
</reference>
<evidence type="ECO:0000256" key="1">
    <source>
        <dbReference type="ARBA" id="ARBA00000085"/>
    </source>
</evidence>
<dbReference type="SUPFAM" id="SSF48452">
    <property type="entry name" value="TPR-like"/>
    <property type="match status" value="2"/>
</dbReference>
<comment type="caution">
    <text evidence="7">The sequence shown here is derived from an EMBL/GenBank/DDBJ whole genome shotgun (WGS) entry which is preliminary data.</text>
</comment>
<keyword evidence="3" id="KW-0597">Phosphoprotein</keyword>
<dbReference type="EMBL" id="NIRR01000043">
    <property type="protein sequence ID" value="OWP61781.1"/>
    <property type="molecule type" value="Genomic_DNA"/>
</dbReference>
<dbReference type="PRINTS" id="PR00344">
    <property type="entry name" value="BCTRLSENSOR"/>
</dbReference>
<dbReference type="Gene3D" id="3.30.565.10">
    <property type="entry name" value="Histidine kinase-like ATPase, C-terminal domain"/>
    <property type="match status" value="1"/>
</dbReference>
<dbReference type="Proteomes" id="UP000197277">
    <property type="component" value="Unassembled WGS sequence"/>
</dbReference>
<protein>
    <recommendedName>
        <fullName evidence="2">histidine kinase</fullName>
        <ecNumber evidence="2">2.7.13.3</ecNumber>
    </recommendedName>
</protein>
<keyword evidence="5" id="KW-0472">Membrane</keyword>
<dbReference type="EC" id="2.7.13.3" evidence="2"/>
<keyword evidence="8" id="KW-1185">Reference proteome</keyword>
<comment type="catalytic activity">
    <reaction evidence="1">
        <text>ATP + protein L-histidine = ADP + protein N-phospho-L-histidine.</text>
        <dbReference type="EC" id="2.7.13.3"/>
    </reaction>
</comment>
<dbReference type="InterPro" id="IPR003594">
    <property type="entry name" value="HATPase_dom"/>
</dbReference>
<feature type="domain" description="Histidine kinase" evidence="6">
    <location>
        <begin position="457"/>
        <end position="701"/>
    </location>
</feature>
<dbReference type="InterPro" id="IPR005467">
    <property type="entry name" value="His_kinase_dom"/>
</dbReference>
<evidence type="ECO:0000256" key="4">
    <source>
        <dbReference type="PROSITE-ProRule" id="PRU00339"/>
    </source>
</evidence>
<gene>
    <name evidence="7" type="ORF">CDA63_17505</name>
</gene>
<dbReference type="InterPro" id="IPR004358">
    <property type="entry name" value="Sig_transdc_His_kin-like_C"/>
</dbReference>
<dbReference type="InterPro" id="IPR036890">
    <property type="entry name" value="HATPase_C_sf"/>
</dbReference>
<dbReference type="SMART" id="SM00387">
    <property type="entry name" value="HATPase_c"/>
    <property type="match status" value="1"/>
</dbReference>
<evidence type="ECO:0000256" key="5">
    <source>
        <dbReference type="SAM" id="Phobius"/>
    </source>
</evidence>
<dbReference type="AlphaFoldDB" id="A0A246FGY7"/>
<dbReference type="Pfam" id="PF02518">
    <property type="entry name" value="HATPase_c"/>
    <property type="match status" value="1"/>
</dbReference>
<dbReference type="SUPFAM" id="SSF55874">
    <property type="entry name" value="ATPase domain of HSP90 chaperone/DNA topoisomerase II/histidine kinase"/>
    <property type="match status" value="1"/>
</dbReference>
<evidence type="ECO:0000256" key="3">
    <source>
        <dbReference type="ARBA" id="ARBA00022553"/>
    </source>
</evidence>